<dbReference type="EMBL" id="NCVQ01000007">
    <property type="protein sequence ID" value="PWZ16056.1"/>
    <property type="molecule type" value="Genomic_DNA"/>
</dbReference>
<accession>A0A3L6E591</accession>
<protein>
    <submittedName>
        <fullName evidence="2">Uncharacterized protein</fullName>
    </submittedName>
</protein>
<sequence>MEHSNPAGPPKQAHYSRPSVQPAQRRDPGIPRGLVGAGTARLELQPTLRLNPLQAR</sequence>
<proteinExistence type="predicted"/>
<organism evidence="2">
    <name type="scientific">Zea mays</name>
    <name type="common">Maize</name>
    <dbReference type="NCBI Taxonomy" id="4577"/>
    <lineage>
        <taxon>Eukaryota</taxon>
        <taxon>Viridiplantae</taxon>
        <taxon>Streptophyta</taxon>
        <taxon>Embryophyta</taxon>
        <taxon>Tracheophyta</taxon>
        <taxon>Spermatophyta</taxon>
        <taxon>Magnoliopsida</taxon>
        <taxon>Liliopsida</taxon>
        <taxon>Poales</taxon>
        <taxon>Poaceae</taxon>
        <taxon>PACMAD clade</taxon>
        <taxon>Panicoideae</taxon>
        <taxon>Andropogonodae</taxon>
        <taxon>Andropogoneae</taxon>
        <taxon>Tripsacinae</taxon>
        <taxon>Zea</taxon>
    </lineage>
</organism>
<evidence type="ECO:0000256" key="1">
    <source>
        <dbReference type="SAM" id="MobiDB-lite"/>
    </source>
</evidence>
<dbReference type="AlphaFoldDB" id="A0A3L6E591"/>
<evidence type="ECO:0000313" key="2">
    <source>
        <dbReference type="EMBL" id="PWZ16056.1"/>
    </source>
</evidence>
<gene>
    <name evidence="2" type="ORF">Zm00014a_007236</name>
</gene>
<name>A0A3L6E591_MAIZE</name>
<reference evidence="2" key="1">
    <citation type="journal article" date="2018" name="Nat. Genet.">
        <title>Extensive intraspecific gene order and gene structural variations between Mo17 and other maize genomes.</title>
        <authorList>
            <person name="Sun S."/>
            <person name="Zhou Y."/>
            <person name="Chen J."/>
            <person name="Shi J."/>
            <person name="Zhao H."/>
            <person name="Zhao H."/>
            <person name="Song W."/>
            <person name="Zhang M."/>
            <person name="Cui Y."/>
            <person name="Dong X."/>
            <person name="Liu H."/>
            <person name="Ma X."/>
            <person name="Jiao Y."/>
            <person name="Wang B."/>
            <person name="Wei X."/>
            <person name="Stein J.C."/>
            <person name="Glaubitz J.C."/>
            <person name="Lu F."/>
            <person name="Yu G."/>
            <person name="Liang C."/>
            <person name="Fengler K."/>
            <person name="Li B."/>
            <person name="Rafalski A."/>
            <person name="Schnable P.S."/>
            <person name="Ware D.H."/>
            <person name="Buckler E.S."/>
            <person name="Lai J."/>
        </authorList>
    </citation>
    <scope>NUCLEOTIDE SEQUENCE [LARGE SCALE GENOMIC DNA]</scope>
    <source>
        <tissue evidence="2">Seedling</tissue>
    </source>
</reference>
<feature type="region of interest" description="Disordered" evidence="1">
    <location>
        <begin position="1"/>
        <end position="37"/>
    </location>
</feature>
<dbReference type="Proteomes" id="UP000251960">
    <property type="component" value="Chromosome 6"/>
</dbReference>
<comment type="caution">
    <text evidence="2">The sequence shown here is derived from an EMBL/GenBank/DDBJ whole genome shotgun (WGS) entry which is preliminary data.</text>
</comment>